<evidence type="ECO:0000313" key="7">
    <source>
        <dbReference type="Proteomes" id="UP000008311"/>
    </source>
</evidence>
<dbReference type="Gene3D" id="3.40.50.300">
    <property type="entry name" value="P-loop containing nucleotide triphosphate hydrolases"/>
    <property type="match status" value="1"/>
</dbReference>
<name>B9RFU7_RICCO</name>
<dbReference type="FunFam" id="3.40.50.300:FF:001237">
    <property type="entry name" value="Dynamin-related protein 4C"/>
    <property type="match status" value="1"/>
</dbReference>
<feature type="domain" description="GED" evidence="4">
    <location>
        <begin position="577"/>
        <end position="670"/>
    </location>
</feature>
<dbReference type="InterPro" id="IPR020850">
    <property type="entry name" value="GED_dom"/>
</dbReference>
<evidence type="ECO:0000256" key="2">
    <source>
        <dbReference type="ARBA" id="ARBA00023134"/>
    </source>
</evidence>
<organism evidence="6 7">
    <name type="scientific">Ricinus communis</name>
    <name type="common">Castor bean</name>
    <dbReference type="NCBI Taxonomy" id="3988"/>
    <lineage>
        <taxon>Eukaryota</taxon>
        <taxon>Viridiplantae</taxon>
        <taxon>Streptophyta</taxon>
        <taxon>Embryophyta</taxon>
        <taxon>Tracheophyta</taxon>
        <taxon>Spermatophyta</taxon>
        <taxon>Magnoliopsida</taxon>
        <taxon>eudicotyledons</taxon>
        <taxon>Gunneridae</taxon>
        <taxon>Pentapetalae</taxon>
        <taxon>rosids</taxon>
        <taxon>fabids</taxon>
        <taxon>Malpighiales</taxon>
        <taxon>Euphorbiaceae</taxon>
        <taxon>Acalyphoideae</taxon>
        <taxon>Acalypheae</taxon>
        <taxon>Ricinus</taxon>
    </lineage>
</organism>
<dbReference type="PROSITE" id="PS51718">
    <property type="entry name" value="G_DYNAMIN_2"/>
    <property type="match status" value="1"/>
</dbReference>
<evidence type="ECO:0000313" key="6">
    <source>
        <dbReference type="EMBL" id="EEF50068.1"/>
    </source>
</evidence>
<dbReference type="InterPro" id="IPR030381">
    <property type="entry name" value="G_DYNAMIN_dom"/>
</dbReference>
<evidence type="ECO:0000256" key="3">
    <source>
        <dbReference type="ARBA" id="ARBA00023175"/>
    </source>
</evidence>
<dbReference type="OMA" id="EFHKWSA"/>
<keyword evidence="7" id="KW-1185">Reference proteome</keyword>
<dbReference type="GO" id="GO:0005737">
    <property type="term" value="C:cytoplasm"/>
    <property type="evidence" value="ECO:0000318"/>
    <property type="project" value="GO_Central"/>
</dbReference>
<dbReference type="GO" id="GO:0016020">
    <property type="term" value="C:membrane"/>
    <property type="evidence" value="ECO:0000318"/>
    <property type="project" value="GO_Central"/>
</dbReference>
<dbReference type="SMART" id="SM00302">
    <property type="entry name" value="GED"/>
    <property type="match status" value="1"/>
</dbReference>
<protein>
    <submittedName>
        <fullName evidence="6">Interferon-induced GTP-binding protein mx, putative</fullName>
    </submittedName>
</protein>
<dbReference type="Proteomes" id="UP000008311">
    <property type="component" value="Unassembled WGS sequence"/>
</dbReference>
<reference evidence="7" key="1">
    <citation type="journal article" date="2010" name="Nat. Biotechnol.">
        <title>Draft genome sequence of the oilseed species Ricinus communis.</title>
        <authorList>
            <person name="Chan A.P."/>
            <person name="Crabtree J."/>
            <person name="Zhao Q."/>
            <person name="Lorenzi H."/>
            <person name="Orvis J."/>
            <person name="Puiu D."/>
            <person name="Melake-Berhan A."/>
            <person name="Jones K.M."/>
            <person name="Redman J."/>
            <person name="Chen G."/>
            <person name="Cahoon E.B."/>
            <person name="Gedil M."/>
            <person name="Stanke M."/>
            <person name="Haas B.J."/>
            <person name="Wortman J.R."/>
            <person name="Fraser-Liggett C.M."/>
            <person name="Ravel J."/>
            <person name="Rabinowicz P.D."/>
        </authorList>
    </citation>
    <scope>NUCLEOTIDE SEQUENCE [LARGE SCALE GENOMIC DNA]</scope>
    <source>
        <strain evidence="7">cv. Hale</strain>
    </source>
</reference>
<dbReference type="EMBL" id="EQ973777">
    <property type="protein sequence ID" value="EEF50068.1"/>
    <property type="molecule type" value="Genomic_DNA"/>
</dbReference>
<dbReference type="AlphaFoldDB" id="B9RFU7"/>
<keyword evidence="2" id="KW-0342">GTP-binding</keyword>
<dbReference type="SUPFAM" id="SSF52540">
    <property type="entry name" value="P-loop containing nucleoside triphosphate hydrolases"/>
    <property type="match status" value="1"/>
</dbReference>
<dbReference type="KEGG" id="rcu:8274998"/>
<evidence type="ECO:0000259" key="4">
    <source>
        <dbReference type="PROSITE" id="PS51388"/>
    </source>
</evidence>
<dbReference type="InterPro" id="IPR000375">
    <property type="entry name" value="Dynamin_stalk"/>
</dbReference>
<keyword evidence="1" id="KW-0547">Nucleotide-binding</keyword>
<accession>B9RFU7</accession>
<gene>
    <name evidence="6" type="ORF">RCOM_1437440</name>
</gene>
<evidence type="ECO:0000256" key="1">
    <source>
        <dbReference type="ARBA" id="ARBA00022741"/>
    </source>
</evidence>
<proteinExistence type="predicted"/>
<dbReference type="InterPro" id="IPR003130">
    <property type="entry name" value="GED"/>
</dbReference>
<feature type="domain" description="Dynamin-type G" evidence="5">
    <location>
        <begin position="66"/>
        <end position="327"/>
    </location>
</feature>
<dbReference type="InterPro" id="IPR045063">
    <property type="entry name" value="Dynamin_N"/>
</dbReference>
<dbReference type="eggNOG" id="KOG0446">
    <property type="taxonomic scope" value="Eukaryota"/>
</dbReference>
<dbReference type="SMART" id="SM00053">
    <property type="entry name" value="DYNc"/>
    <property type="match status" value="1"/>
</dbReference>
<dbReference type="Pfam" id="PF02212">
    <property type="entry name" value="GED"/>
    <property type="match status" value="1"/>
</dbReference>
<dbReference type="PRINTS" id="PR00195">
    <property type="entry name" value="DYNAMIN"/>
</dbReference>
<dbReference type="PANTHER" id="PTHR11566:SF173">
    <property type="entry name" value="DYNAMIN-RELATED PROTEIN 4C"/>
    <property type="match status" value="1"/>
</dbReference>
<dbReference type="GO" id="GO:0005874">
    <property type="term" value="C:microtubule"/>
    <property type="evidence" value="ECO:0000318"/>
    <property type="project" value="GO_Central"/>
</dbReference>
<sequence>MDECKSSSSNSQEGPIYEVNALAMINAEEDANIEIPVPILSSYNDHIRPLLDAVDKLRLLMVMKEGIQLPTIVVVGDQSSGKSSVLESLAGINLPRGQGICTRVPLVMRLQHHPNVTPELFLEFNGEIVHTDEANVADAIVLATDEIAGKGKGISNTPLTLVVKKNGVPDLTMIDLPGITRVPVLGQPFNIYEQISGIIMEYIKPEESIILNVLSATVDFPTCESIRMSQQVDKTGERTLAVVTKSDKAPEGLLEKVTADDVNIGLGYVCVRNRIGDESYEEARQEEAKLFTTHPLLSKIDKSMVGVPVLAQRLSQIQATIIARCLPEIVRKINEKLNTSISDLNRMPKPLSSSTEAMTAFMGIVGSAKESLRKILLRGEFDEYLDEPQMHCTARLLEMLNQYSNELHNSPESDPKGNFLIEEISVLEECKGIELPNFLPRTAFLTILQKKVEGISRMPVDFVEELWTYIDVVLVSVLMHHSENYYQLQLLTRRAGHNLISKLKEQSINWVTELVQMEKMTDYTCNPEYMTEWNKLMAHQDLFRERVLSGYSTVTIEGIGNVEAGKIREHQSVMHQAFDLKMRMTAYWKIVMRRLVDSMALHLQFSIQNLVNKEMEREIISELMGSHSGEIEKLLEETPSVASKREKLNTSIELLRESKKVLADIMDKIATYDDH</sequence>
<dbReference type="PROSITE" id="PS51388">
    <property type="entry name" value="GED"/>
    <property type="match status" value="1"/>
</dbReference>
<dbReference type="Pfam" id="PF01031">
    <property type="entry name" value="Dynamin_M"/>
    <property type="match status" value="1"/>
</dbReference>
<dbReference type="GO" id="GO:0005525">
    <property type="term" value="F:GTP binding"/>
    <property type="evidence" value="ECO:0007669"/>
    <property type="project" value="UniProtKB-KW"/>
</dbReference>
<dbReference type="InterPro" id="IPR022812">
    <property type="entry name" value="Dynamin"/>
</dbReference>
<dbReference type="STRING" id="3988.B9RFU7"/>
<dbReference type="PANTHER" id="PTHR11566">
    <property type="entry name" value="DYNAMIN"/>
    <property type="match status" value="1"/>
</dbReference>
<dbReference type="Pfam" id="PF00350">
    <property type="entry name" value="Dynamin_N"/>
    <property type="match status" value="1"/>
</dbReference>
<dbReference type="GO" id="GO:0008017">
    <property type="term" value="F:microtubule binding"/>
    <property type="evidence" value="ECO:0000318"/>
    <property type="project" value="GO_Central"/>
</dbReference>
<evidence type="ECO:0000259" key="5">
    <source>
        <dbReference type="PROSITE" id="PS51718"/>
    </source>
</evidence>
<dbReference type="InParanoid" id="B9RFU7"/>
<dbReference type="InterPro" id="IPR001401">
    <property type="entry name" value="Dynamin_GTPase"/>
</dbReference>
<dbReference type="GO" id="GO:0003924">
    <property type="term" value="F:GTPase activity"/>
    <property type="evidence" value="ECO:0000318"/>
    <property type="project" value="GO_Central"/>
</dbReference>
<dbReference type="InterPro" id="IPR027417">
    <property type="entry name" value="P-loop_NTPase"/>
</dbReference>
<dbReference type="Gene3D" id="1.20.120.1240">
    <property type="entry name" value="Dynamin, middle domain"/>
    <property type="match status" value="1"/>
</dbReference>
<dbReference type="CDD" id="cd08771">
    <property type="entry name" value="DLP_1"/>
    <property type="match status" value="1"/>
</dbReference>
<dbReference type="OrthoDB" id="5061070at2759"/>
<dbReference type="FunCoup" id="B9RFU7">
    <property type="interactions" value="47"/>
</dbReference>
<keyword evidence="3" id="KW-0505">Motor protein</keyword>